<feature type="binding site" evidence="3">
    <location>
        <position position="222"/>
    </location>
    <ligand>
        <name>Zn(2+)</name>
        <dbReference type="ChEBI" id="CHEBI:29105"/>
        <label>2</label>
        <note>catalytic</note>
    </ligand>
</feature>
<evidence type="ECO:0000313" key="6">
    <source>
        <dbReference type="EMBL" id="HIU27214.1"/>
    </source>
</evidence>
<comment type="function">
    <text evidence="1">Catalyzes the hydrolytic cleavage of a subset of L-isoaspartyl (L-beta-aspartyl) dipeptides. Used to degrade proteins damaged by L-isoaspartyl residues formation.</text>
</comment>
<dbReference type="SUPFAM" id="SSF51338">
    <property type="entry name" value="Composite domain of metallo-dependent hydrolases"/>
    <property type="match status" value="1"/>
</dbReference>
<comment type="subcellular location">
    <subcellularLocation>
        <location evidence="1">Cytoplasm</location>
    </subcellularLocation>
</comment>
<dbReference type="AlphaFoldDB" id="A0A9D1I2X9"/>
<comment type="PTM">
    <text evidence="4">Carbamylation allows a single lysine to coordinate two zinc ions.</text>
</comment>
<dbReference type="Gene3D" id="2.30.40.10">
    <property type="entry name" value="Urease, subunit C, domain 1"/>
    <property type="match status" value="1"/>
</dbReference>
<feature type="binding site" evidence="3">
    <location>
        <position position="273"/>
    </location>
    <ligand>
        <name>Zn(2+)</name>
        <dbReference type="ChEBI" id="CHEBI:29105"/>
        <label>1</label>
        <note>catalytic</note>
    </ligand>
</feature>
<reference evidence="6" key="2">
    <citation type="journal article" date="2021" name="PeerJ">
        <title>Extensive microbial diversity within the chicken gut microbiome revealed by metagenomics and culture.</title>
        <authorList>
            <person name="Gilroy R."/>
            <person name="Ravi A."/>
            <person name="Getino M."/>
            <person name="Pursley I."/>
            <person name="Horton D.L."/>
            <person name="Alikhan N.F."/>
            <person name="Baker D."/>
            <person name="Gharbi K."/>
            <person name="Hall N."/>
            <person name="Watson M."/>
            <person name="Adriaenssens E.M."/>
            <person name="Foster-Nyarko E."/>
            <person name="Jarju S."/>
            <person name="Secka A."/>
            <person name="Antonio M."/>
            <person name="Oren A."/>
            <person name="Chaudhuri R.R."/>
            <person name="La Ragione R."/>
            <person name="Hildebrand F."/>
            <person name="Pallen M.J."/>
        </authorList>
    </citation>
    <scope>NUCLEOTIDE SEQUENCE</scope>
    <source>
        <strain evidence="6">11300</strain>
    </source>
</reference>
<feature type="modified residue" description="N6-carboxylysine" evidence="4">
    <location>
        <position position="154"/>
    </location>
</feature>
<dbReference type="InterPro" id="IPR011059">
    <property type="entry name" value="Metal-dep_hydrolase_composite"/>
</dbReference>
<comment type="cofactor">
    <cofactor evidence="1 3">
        <name>Zn(2+)</name>
        <dbReference type="ChEBI" id="CHEBI:29105"/>
    </cofactor>
    <text evidence="1 3">Binds 2 Zn(2+) ions per subunit.</text>
</comment>
<dbReference type="EC" id="3.4.19.-" evidence="1"/>
<evidence type="ECO:0000313" key="7">
    <source>
        <dbReference type="Proteomes" id="UP000824091"/>
    </source>
</evidence>
<dbReference type="Gene3D" id="3.20.20.140">
    <property type="entry name" value="Metal-dependent hydrolases"/>
    <property type="match status" value="1"/>
</dbReference>
<organism evidence="6 7">
    <name type="scientific">Candidatus Fimisoma avicola</name>
    <dbReference type="NCBI Taxonomy" id="2840826"/>
    <lineage>
        <taxon>Bacteria</taxon>
        <taxon>Bacillati</taxon>
        <taxon>Bacillota</taxon>
        <taxon>Clostridia</taxon>
        <taxon>Eubacteriales</taxon>
        <taxon>Candidatus Fimisoma</taxon>
    </lineage>
</organism>
<dbReference type="GO" id="GO:0006508">
    <property type="term" value="P:proteolysis"/>
    <property type="evidence" value="ECO:0007669"/>
    <property type="project" value="UniProtKB-KW"/>
</dbReference>
<gene>
    <name evidence="6" type="ORF">IAD16_02380</name>
</gene>
<dbReference type="GO" id="GO:0046872">
    <property type="term" value="F:metal ion binding"/>
    <property type="evidence" value="ECO:0007669"/>
    <property type="project" value="UniProtKB-KW"/>
</dbReference>
<evidence type="ECO:0000256" key="4">
    <source>
        <dbReference type="PIRSR" id="PIRSR001238-50"/>
    </source>
</evidence>
<proteinExistence type="inferred from homology"/>
<name>A0A9D1I2X9_9FIRM</name>
<dbReference type="EMBL" id="DVMO01000037">
    <property type="protein sequence ID" value="HIU27214.1"/>
    <property type="molecule type" value="Genomic_DNA"/>
</dbReference>
<dbReference type="SUPFAM" id="SSF51556">
    <property type="entry name" value="Metallo-dependent hydrolases"/>
    <property type="match status" value="1"/>
</dbReference>
<dbReference type="NCBIfam" id="TIGR01975">
    <property type="entry name" value="isoAsp_dipep"/>
    <property type="match status" value="1"/>
</dbReference>
<dbReference type="InterPro" id="IPR032466">
    <property type="entry name" value="Metal_Hydrolase"/>
</dbReference>
<protein>
    <recommendedName>
        <fullName evidence="1">Isoaspartyl dipeptidase</fullName>
        <ecNumber evidence="1">3.4.19.-</ecNumber>
    </recommendedName>
</protein>
<keyword evidence="1 3" id="KW-0479">Metal-binding</keyword>
<feature type="domain" description="Amidohydrolase-related" evidence="5">
    <location>
        <begin position="52"/>
        <end position="359"/>
    </location>
</feature>
<feature type="binding site" evidence="3">
    <location>
        <position position="62"/>
    </location>
    <ligand>
        <name>Zn(2+)</name>
        <dbReference type="ChEBI" id="CHEBI:29105"/>
        <label>1</label>
        <note>catalytic</note>
    </ligand>
</feature>
<comment type="caution">
    <text evidence="6">The sequence shown here is derived from an EMBL/GenBank/DDBJ whole genome shotgun (WGS) entry which is preliminary data.</text>
</comment>
<reference evidence="6" key="1">
    <citation type="submission" date="2020-10" db="EMBL/GenBank/DDBJ databases">
        <authorList>
            <person name="Gilroy R."/>
        </authorList>
    </citation>
    <scope>NUCLEOTIDE SEQUENCE</scope>
    <source>
        <strain evidence="6">11300</strain>
    </source>
</reference>
<dbReference type="InterPro" id="IPR006680">
    <property type="entry name" value="Amidohydro-rel"/>
</dbReference>
<dbReference type="PIRSF" id="PIRSF001238">
    <property type="entry name" value="IadA"/>
    <property type="match status" value="1"/>
</dbReference>
<dbReference type="Pfam" id="PF01979">
    <property type="entry name" value="Amidohydro_1"/>
    <property type="match status" value="1"/>
</dbReference>
<dbReference type="PANTHER" id="PTHR11647">
    <property type="entry name" value="HYDRANTOINASE/DIHYDROPYRIMIDINASE FAMILY MEMBER"/>
    <property type="match status" value="1"/>
</dbReference>
<keyword evidence="1 6" id="KW-0378">Hydrolase</keyword>
<feature type="active site" description="Proton acceptor" evidence="2">
    <location>
        <position position="273"/>
    </location>
</feature>
<keyword evidence="1" id="KW-0645">Protease</keyword>
<evidence type="ECO:0000256" key="1">
    <source>
        <dbReference type="PIRNR" id="PIRNR001238"/>
    </source>
</evidence>
<dbReference type="InterPro" id="IPR010229">
    <property type="entry name" value="Pept_M38_dipep"/>
</dbReference>
<feature type="binding site" description="via carbamate group" evidence="3">
    <location>
        <position position="154"/>
    </location>
    <ligand>
        <name>Zn(2+)</name>
        <dbReference type="ChEBI" id="CHEBI:29105"/>
        <label>2</label>
        <note>catalytic</note>
    </ligand>
</feature>
<feature type="binding site" description="via carbamate group" evidence="3">
    <location>
        <position position="154"/>
    </location>
    <ligand>
        <name>Zn(2+)</name>
        <dbReference type="ChEBI" id="CHEBI:29105"/>
        <label>1</label>
        <note>catalytic</note>
    </ligand>
</feature>
<evidence type="ECO:0000256" key="2">
    <source>
        <dbReference type="PIRSR" id="PIRSR001238-1"/>
    </source>
</evidence>
<keyword evidence="1 3" id="KW-0862">Zinc</keyword>
<keyword evidence="1" id="KW-0482">Metalloprotease</keyword>
<comment type="PTM">
    <text evidence="1">Carboxylation allows a single lysine to coordinate two zinc ions.</text>
</comment>
<comment type="similarity">
    <text evidence="1">Belongs to the peptidase M38 family.</text>
</comment>
<evidence type="ECO:0000259" key="5">
    <source>
        <dbReference type="Pfam" id="PF01979"/>
    </source>
</evidence>
<feature type="binding site" evidence="3">
    <location>
        <position position="60"/>
    </location>
    <ligand>
        <name>Zn(2+)</name>
        <dbReference type="ChEBI" id="CHEBI:29105"/>
        <label>1</label>
        <note>catalytic</note>
    </ligand>
</feature>
<dbReference type="GO" id="GO:0016810">
    <property type="term" value="F:hydrolase activity, acting on carbon-nitrogen (but not peptide) bonds"/>
    <property type="evidence" value="ECO:0007669"/>
    <property type="project" value="InterPro"/>
</dbReference>
<evidence type="ECO:0000256" key="3">
    <source>
        <dbReference type="PIRSR" id="PIRSR001238-3"/>
    </source>
</evidence>
<dbReference type="InterPro" id="IPR050378">
    <property type="entry name" value="Metallo-dep_Hydrolases_sf"/>
</dbReference>
<dbReference type="GO" id="GO:0008237">
    <property type="term" value="F:metallopeptidase activity"/>
    <property type="evidence" value="ECO:0007669"/>
    <property type="project" value="UniProtKB-KW"/>
</dbReference>
<feature type="binding site" evidence="3">
    <location>
        <position position="193"/>
    </location>
    <ligand>
        <name>Zn(2+)</name>
        <dbReference type="ChEBI" id="CHEBI:29105"/>
        <label>2</label>
        <note>catalytic</note>
    </ligand>
</feature>
<dbReference type="Proteomes" id="UP000824091">
    <property type="component" value="Unassembled WGS sequence"/>
</dbReference>
<accession>A0A9D1I2X9</accession>
<dbReference type="GO" id="GO:0005737">
    <property type="term" value="C:cytoplasm"/>
    <property type="evidence" value="ECO:0007669"/>
    <property type="project" value="UniProtKB-SubCell"/>
</dbReference>
<dbReference type="GO" id="GO:0008798">
    <property type="term" value="F:beta-aspartyl-peptidase activity"/>
    <property type="evidence" value="ECO:0007669"/>
    <property type="project" value="InterPro"/>
</dbReference>
<dbReference type="PANTHER" id="PTHR11647:SF1">
    <property type="entry name" value="COLLAPSIN RESPONSE MEDIATOR PROTEIN"/>
    <property type="match status" value="1"/>
</dbReference>
<sequence length="378" mass="40937">MIHLIKNVKVFRDGQWKNSEILTAGHKIEKIADNIPCGFEDLKVTDGKGMTAIPGYIDQHVHICGGGGEGSFITQVPPLKFSEPVRAGVTTLVGLLGTDGTTRSVANLVAKTKAFREFGLTAYCLTGNYGYPSPTLTGSVKDDIVFVEEIIGVKIAIADHRSSNMTAEDLTKLASDARVGGMLSGKPGIVHLHTGSGKDPLRIIFDVLENSEVPIANFRPTHLAPKYEEALKFAQRGGYVDFTCDQDDMYNRSGLFCRALDQVPEGLMTISTDSNGSLPVWNEKNEMIGISAASIRTLHETIKAMVKFHGCPLEKAIRPATENVAKALNLYPAKGILAAGSDADIVLLDEELEINSVYAMGKCMLRDGKMQVHANFEL</sequence>